<comment type="caution">
    <text evidence="3">The sequence shown here is derived from an EMBL/GenBank/DDBJ whole genome shotgun (WGS) entry which is preliminary data.</text>
</comment>
<proteinExistence type="predicted"/>
<feature type="compositionally biased region" description="Basic residues" evidence="2">
    <location>
        <begin position="17"/>
        <end position="26"/>
    </location>
</feature>
<evidence type="ECO:0000313" key="3">
    <source>
        <dbReference type="EMBL" id="OKO90598.1"/>
    </source>
</evidence>
<keyword evidence="1" id="KW-0175">Coiled coil</keyword>
<feature type="compositionally biased region" description="Polar residues" evidence="2">
    <location>
        <begin position="1"/>
        <end position="11"/>
    </location>
</feature>
<name>A0A1Q5SRH5_9EURO</name>
<accession>A0A1Q5SRH5</accession>
<keyword evidence="4" id="KW-1185">Reference proteome</keyword>
<feature type="coiled-coil region" evidence="1">
    <location>
        <begin position="102"/>
        <end position="157"/>
    </location>
</feature>
<dbReference type="AlphaFoldDB" id="A0A1Q5SRH5"/>
<sequence>MNGHTQSSKDAQQMSRQLRRQKRRQARLGTIEVTGSSDEASHAGANPRIPREPIERLAAVIKFLGLYNNDVEQIECALGNLLQKDEKISHLPLTITELQHSKNEQSCRVEEEQSRLAELQRQLNDEQSSLEISRQTLDEDRKQLEAEKKRFKAEETARYDKAIVVEKKKIEDESKKLIKQEKKATAVKIEGATQQIRQLQNQVLELIVAKENAETTLSLFRTF</sequence>
<dbReference type="STRING" id="1316194.A0A1Q5SRH5"/>
<protein>
    <submittedName>
        <fullName evidence="3">Uncharacterized protein</fullName>
    </submittedName>
</protein>
<organism evidence="3 4">
    <name type="scientific">Penicillium subrubescens</name>
    <dbReference type="NCBI Taxonomy" id="1316194"/>
    <lineage>
        <taxon>Eukaryota</taxon>
        <taxon>Fungi</taxon>
        <taxon>Dikarya</taxon>
        <taxon>Ascomycota</taxon>
        <taxon>Pezizomycotina</taxon>
        <taxon>Eurotiomycetes</taxon>
        <taxon>Eurotiomycetidae</taxon>
        <taxon>Eurotiales</taxon>
        <taxon>Aspergillaceae</taxon>
        <taxon>Penicillium</taxon>
    </lineage>
</organism>
<evidence type="ECO:0000256" key="2">
    <source>
        <dbReference type="SAM" id="MobiDB-lite"/>
    </source>
</evidence>
<feature type="region of interest" description="Disordered" evidence="2">
    <location>
        <begin position="1"/>
        <end position="48"/>
    </location>
</feature>
<evidence type="ECO:0000313" key="4">
    <source>
        <dbReference type="Proteomes" id="UP000186955"/>
    </source>
</evidence>
<reference evidence="3 4" key="1">
    <citation type="submission" date="2016-10" db="EMBL/GenBank/DDBJ databases">
        <title>Genome sequence of the ascomycete fungus Penicillium subrubescens.</title>
        <authorList>
            <person name="De Vries R.P."/>
            <person name="Peng M."/>
            <person name="Dilokpimol A."/>
            <person name="Hilden K."/>
            <person name="Makela M.R."/>
            <person name="Grigoriev I."/>
            <person name="Riley R."/>
            <person name="Granchi Z."/>
        </authorList>
    </citation>
    <scope>NUCLEOTIDE SEQUENCE [LARGE SCALE GENOMIC DNA]</scope>
    <source>
        <strain evidence="3 4">CBS 132785</strain>
    </source>
</reference>
<dbReference type="Proteomes" id="UP000186955">
    <property type="component" value="Unassembled WGS sequence"/>
</dbReference>
<evidence type="ECO:0000256" key="1">
    <source>
        <dbReference type="SAM" id="Coils"/>
    </source>
</evidence>
<gene>
    <name evidence="3" type="ORF">PENSUB_13315</name>
</gene>
<dbReference type="EMBL" id="MNBE01000757">
    <property type="protein sequence ID" value="OKO90598.1"/>
    <property type="molecule type" value="Genomic_DNA"/>
</dbReference>
<feature type="coiled-coil region" evidence="1">
    <location>
        <begin position="182"/>
        <end position="216"/>
    </location>
</feature>